<feature type="signal peptide" evidence="2">
    <location>
        <begin position="1"/>
        <end position="27"/>
    </location>
</feature>
<organism evidence="3 4">
    <name type="scientific">Corallococcus coralloides</name>
    <name type="common">Myxococcus coralloides</name>
    <dbReference type="NCBI Taxonomy" id="184914"/>
    <lineage>
        <taxon>Bacteria</taxon>
        <taxon>Pseudomonadati</taxon>
        <taxon>Myxococcota</taxon>
        <taxon>Myxococcia</taxon>
        <taxon>Myxococcales</taxon>
        <taxon>Cystobacterineae</taxon>
        <taxon>Myxococcaceae</taxon>
        <taxon>Corallococcus</taxon>
    </lineage>
</organism>
<evidence type="ECO:0000256" key="1">
    <source>
        <dbReference type="SAM" id="MobiDB-lite"/>
    </source>
</evidence>
<feature type="compositionally biased region" description="Gly residues" evidence="1">
    <location>
        <begin position="683"/>
        <end position="697"/>
    </location>
</feature>
<dbReference type="PROSITE" id="PS51257">
    <property type="entry name" value="PROKAR_LIPOPROTEIN"/>
    <property type="match status" value="1"/>
</dbReference>
<evidence type="ECO:0000313" key="4">
    <source>
        <dbReference type="Proteomes" id="UP000288758"/>
    </source>
</evidence>
<evidence type="ECO:0000256" key="2">
    <source>
        <dbReference type="SAM" id="SignalP"/>
    </source>
</evidence>
<feature type="chain" id="PRO_5019318571" evidence="2">
    <location>
        <begin position="28"/>
        <end position="755"/>
    </location>
</feature>
<reference evidence="3 4" key="1">
    <citation type="submission" date="2018-12" db="EMBL/GenBank/DDBJ databases">
        <title>Complete Genome Sequence of the Corallopyronin A producing Myxobacterium Corallococcus coralloides B035.</title>
        <authorList>
            <person name="Bouhired S.M."/>
            <person name="Rupp O."/>
            <person name="Blom J."/>
            <person name="Schaeberle T.F."/>
            <person name="Kehraus S."/>
            <person name="Schiefer A."/>
            <person name="Pfarr K."/>
            <person name="Goesmann A."/>
            <person name="Hoerauf A."/>
            <person name="Koenig G.M."/>
        </authorList>
    </citation>
    <scope>NUCLEOTIDE SEQUENCE [LARGE SCALE GENOMIC DNA]</scope>
    <source>
        <strain evidence="3 4">B035</strain>
    </source>
</reference>
<proteinExistence type="predicted"/>
<feature type="compositionally biased region" description="Gly residues" evidence="1">
    <location>
        <begin position="514"/>
        <end position="528"/>
    </location>
</feature>
<feature type="compositionally biased region" description="Gly residues" evidence="1">
    <location>
        <begin position="714"/>
        <end position="725"/>
    </location>
</feature>
<evidence type="ECO:0000313" key="3">
    <source>
        <dbReference type="EMBL" id="QAT85181.1"/>
    </source>
</evidence>
<keyword evidence="2" id="KW-0732">Signal</keyword>
<gene>
    <name evidence="3" type="ORF">EJ065_3620</name>
</gene>
<dbReference type="Proteomes" id="UP000288758">
    <property type="component" value="Chromosome"/>
</dbReference>
<protein>
    <submittedName>
        <fullName evidence="3">Putative lipoprotein</fullName>
    </submittedName>
</protein>
<accession>A0A410RTP4</accession>
<feature type="compositionally biased region" description="Polar residues" evidence="1">
    <location>
        <begin position="670"/>
        <end position="679"/>
    </location>
</feature>
<dbReference type="AlphaFoldDB" id="A0A410RTP4"/>
<feature type="region of interest" description="Disordered" evidence="1">
    <location>
        <begin position="500"/>
        <end position="528"/>
    </location>
</feature>
<sequence length="755" mass="74026">MTGTVRAMNRLCLLGCVLLLAACREKAPDEGAIRVSVKYGTFKPACVRVEAKDANGHQEATDILSSEFKNAEKNEVLVAVRRKADWDATLDLSVSSYAEADGNRCSGEAVERFTNAALTIVPKEYTRFDVELKAVDADGDGSPSGIEWAGISDCDETKRDVRPGAEEKCDTTIDYDCDGKFACADSDCTERTCTDGDMCNTDKRCIGVGASAQCGGGTPKCTQSAGQCQPTVTCEATTGLCIDGNVQVGAVCDPGNPCMTDGRCTADKQCVGTLKTCTTPTSPDCQESTGTCNPTNGTCVYDPKPVTTSCEDGNVCHEPGFCDGNGTCIGTDTPCPPVECKTAAGCTANNSCIYSGDLAQLNLPCSEDGSGTPRVCAVTGQCVAFPYTPSNFDPNGIPGGEIGALTTTGAVVFDTETQTWTPQANGGPDTTAFTVKTVSQGGGAPDILLIPVRTLDLGGELRIVGNRPVILAVYGDATLNHDILASGRIVNDAPVPGAGGNQQCSSFQGQTGTFSGGQGGGGGGAGGATAGANGGDGFNASDSKGAAGLQQPSGFTPLLGGCAGGPGGGSANAAGGPGGAGGGALQISVARTLTVGKTLSVSGGGGLGGKASVSPTNSAGGGGGGSGGRIVLEAFQVNLTANARLTANGGGGGEGGGAGAGIANPGANGTSGSEDANTSANGGKDGATTGGDGGNGGTSNAPTTGENGGTVVVGSGGGGGGGGAAGSIHLRSVQSCTQADGYVISPASSGGCQPL</sequence>
<keyword evidence="3" id="KW-0449">Lipoprotein</keyword>
<name>A0A410RTP4_CORCK</name>
<dbReference type="EMBL" id="CP034669">
    <property type="protein sequence ID" value="QAT85181.1"/>
    <property type="molecule type" value="Genomic_DNA"/>
</dbReference>
<feature type="region of interest" description="Disordered" evidence="1">
    <location>
        <begin position="604"/>
        <end position="625"/>
    </location>
</feature>
<feature type="region of interest" description="Disordered" evidence="1">
    <location>
        <begin position="656"/>
        <end position="727"/>
    </location>
</feature>